<name>G2SNV9_LIGR2</name>
<evidence type="ECO:0000256" key="4">
    <source>
        <dbReference type="ARBA" id="ARBA00023118"/>
    </source>
</evidence>
<proteinExistence type="inferred from homology"/>
<organism evidence="6 7">
    <name type="scientific">Ligilactobacillus ruminis (strain ATCC 27782 / RF3)</name>
    <name type="common">Lactobacillus ruminis</name>
    <dbReference type="NCBI Taxonomy" id="1069534"/>
    <lineage>
        <taxon>Bacteria</taxon>
        <taxon>Bacillati</taxon>
        <taxon>Bacillota</taxon>
        <taxon>Bacilli</taxon>
        <taxon>Lactobacillales</taxon>
        <taxon>Lactobacillaceae</taxon>
        <taxon>Ligilactobacillus</taxon>
    </lineage>
</organism>
<keyword evidence="4" id="KW-0051">Antiviral defense</keyword>
<sequence>MTFKIYRMSFQRAHFGKGYLDTSDMLFDASRLYSALCLEAIKNDCLNEFTELAESDGFFLSDAFPHVGEPYFPKPVCYPKKRMVRLEGLKEDNEKNKLTDRIVAVPMSEMSAFIRGEADYSVLFEDQEGFCRSSIVVRKGEDPYEVGVTTFSQDVYVLATQSELLDELMTSLQYSGLGGKRSSGYGRFDLAIEELPEGLEEMLNTDGNEQMLLTTALPQDAELHQAMTGARYDLKKSSGFAYSETAGQLVRKQDLYKFRAGSVFVNKFKGQIADVRPDGYPHPVYNFAKGLFLDLKGVRENEGLSY</sequence>
<accession>G2SNV9</accession>
<dbReference type="AlphaFoldDB" id="G2SNV9"/>
<keyword evidence="7" id="KW-1185">Reference proteome</keyword>
<evidence type="ECO:0000259" key="5">
    <source>
        <dbReference type="Pfam" id="PF17953"/>
    </source>
</evidence>
<dbReference type="GO" id="GO:0003723">
    <property type="term" value="F:RNA binding"/>
    <property type="evidence" value="ECO:0007669"/>
    <property type="project" value="UniProtKB-KW"/>
</dbReference>
<dbReference type="NCBIfam" id="TIGR01903">
    <property type="entry name" value="cas5_csm4"/>
    <property type="match status" value="1"/>
</dbReference>
<evidence type="ECO:0000313" key="7">
    <source>
        <dbReference type="Proteomes" id="UP000001279"/>
    </source>
</evidence>
<reference evidence="6 7" key="1">
    <citation type="journal article" date="2011" name="Microb. Cell Fact.">
        <title>Genome sequences and comparative genomics of two Lactobacillus ruminis strains from the bovine and human intestinal tracts.</title>
        <authorList>
            <person name="Forde B.M."/>
            <person name="Neville B.A."/>
            <person name="O'Donnell M.M."/>
            <person name="Riboulet-Bisson E."/>
            <person name="Claesson M.J."/>
            <person name="Coghlan A."/>
            <person name="Ross R.P."/>
            <person name="O'Toole P.W."/>
        </authorList>
    </citation>
    <scope>NUCLEOTIDE SEQUENCE [LARGE SCALE GENOMIC DNA]</scope>
    <source>
        <strain evidence="7">ATCC 27782 / RF3</strain>
    </source>
</reference>
<dbReference type="PATRIC" id="fig|1069534.5.peg.1073"/>
<evidence type="ECO:0000313" key="6">
    <source>
        <dbReference type="EMBL" id="AEN78272.1"/>
    </source>
</evidence>
<comment type="similarity">
    <text evidence="1">Belongs to the CRISPR-associated Csm4 family.</text>
</comment>
<dbReference type="Proteomes" id="UP000001279">
    <property type="component" value="Chromosome"/>
</dbReference>
<dbReference type="EMBL" id="CP003032">
    <property type="protein sequence ID" value="AEN78272.1"/>
    <property type="molecule type" value="Genomic_DNA"/>
</dbReference>
<protein>
    <recommendedName>
        <fullName evidence="2">CRISPR system Cms protein Csm4</fullName>
    </recommendedName>
</protein>
<dbReference type="InterPro" id="IPR005510">
    <property type="entry name" value="Csm4"/>
</dbReference>
<dbReference type="eggNOG" id="COG1567">
    <property type="taxonomic scope" value="Bacteria"/>
</dbReference>
<dbReference type="HOGENOM" id="CLU_062371_1_0_9"/>
<dbReference type="GeneID" id="29801783"/>
<dbReference type="STRING" id="1069534.LRC_09950"/>
<gene>
    <name evidence="6" type="ordered locus">LRC_09950</name>
</gene>
<evidence type="ECO:0000256" key="2">
    <source>
        <dbReference type="ARBA" id="ARBA00016109"/>
    </source>
</evidence>
<evidence type="ECO:0000256" key="3">
    <source>
        <dbReference type="ARBA" id="ARBA00022884"/>
    </source>
</evidence>
<keyword evidence="3" id="KW-0694">RNA-binding</keyword>
<dbReference type="GO" id="GO:0051607">
    <property type="term" value="P:defense response to virus"/>
    <property type="evidence" value="ECO:0007669"/>
    <property type="project" value="UniProtKB-KW"/>
</dbReference>
<feature type="domain" description="Csm4 C-terminal" evidence="5">
    <location>
        <begin position="206"/>
        <end position="295"/>
    </location>
</feature>
<dbReference type="InterPro" id="IPR040932">
    <property type="entry name" value="Csm4_C"/>
</dbReference>
<dbReference type="Pfam" id="PF17953">
    <property type="entry name" value="Csm4_C"/>
    <property type="match status" value="1"/>
</dbReference>
<dbReference type="KEGG" id="lrm:LRC_09950"/>
<evidence type="ECO:0000256" key="1">
    <source>
        <dbReference type="ARBA" id="ARBA00005772"/>
    </source>
</evidence>
<dbReference type="RefSeq" id="WP_014073476.1">
    <property type="nucleotide sequence ID" value="NC_015975.1"/>
</dbReference>